<dbReference type="Proteomes" id="UP000239867">
    <property type="component" value="Chromosome"/>
</dbReference>
<dbReference type="GO" id="GO:0006310">
    <property type="term" value="P:DNA recombination"/>
    <property type="evidence" value="ECO:0007669"/>
    <property type="project" value="InterPro"/>
</dbReference>
<dbReference type="AlphaFoldDB" id="A0A2L1GKI8"/>
<dbReference type="EMBL" id="CP021255">
    <property type="protein sequence ID" value="AVD70201.1"/>
    <property type="molecule type" value="Genomic_DNA"/>
</dbReference>
<dbReference type="KEGG" id="deo:CAY53_00815"/>
<gene>
    <name evidence="1" type="ORF">CAY53_00815</name>
</gene>
<evidence type="ECO:0000313" key="2">
    <source>
        <dbReference type="Proteomes" id="UP000239867"/>
    </source>
</evidence>
<accession>A0A2L1GKI8</accession>
<reference evidence="1 2" key="1">
    <citation type="journal article" date="2018" name="MBio">
        <title>Insights into the evolution of host association through the isolation and characterization of a novel human periodontal pathobiont, Desulfobulbus oralis.</title>
        <authorList>
            <person name="Cross K.L."/>
            <person name="Chirania P."/>
            <person name="Xiong W."/>
            <person name="Beall C.J."/>
            <person name="Elkins J.G."/>
            <person name="Giannone R.J."/>
            <person name="Griffen A.L."/>
            <person name="Guss A.M."/>
            <person name="Hettich R.L."/>
            <person name="Joshi S.S."/>
            <person name="Mokrzan E.M."/>
            <person name="Martin R.K."/>
            <person name="Zhulin I.B."/>
            <person name="Leys E.J."/>
            <person name="Podar M."/>
        </authorList>
    </citation>
    <scope>NUCLEOTIDE SEQUENCE [LARGE SCALE GENOMIC DNA]</scope>
    <source>
        <strain evidence="1 2">ORNL</strain>
    </source>
</reference>
<dbReference type="RefSeq" id="WP_104935526.1">
    <property type="nucleotide sequence ID" value="NZ_CP021255.1"/>
</dbReference>
<dbReference type="InterPro" id="IPR007476">
    <property type="entry name" value="RdgC"/>
</dbReference>
<keyword evidence="2" id="KW-1185">Reference proteome</keyword>
<name>A0A2L1GKI8_9BACT</name>
<dbReference type="Pfam" id="PF04381">
    <property type="entry name" value="RdgC"/>
    <property type="match status" value="1"/>
</dbReference>
<protein>
    <submittedName>
        <fullName evidence="1">DNA recombination-dependent growth factor C</fullName>
    </submittedName>
</protein>
<evidence type="ECO:0000313" key="1">
    <source>
        <dbReference type="EMBL" id="AVD70201.1"/>
    </source>
</evidence>
<dbReference type="OrthoDB" id="9793997at2"/>
<sequence length="201" mass="22544">MGLLTGAASFTRFAVSGELPESPWDFIAGQIEKHSFRDIDDTMDEFSVGWVSVANMFDTAFARSSYAAGDYVALTMRMDERRVSPAVLKKFCQKEEARILQEKQIPRLAKAARVEIRERIQAELLRKSPPIPSTSDLCWHVADGLVLFFSTSRKAVALLEELFRESFGLGLVLQVPWLTGERMLDEAGRASLNELQPAVFL</sequence>
<organism evidence="1 2">
    <name type="scientific">Desulfobulbus oralis</name>
    <dbReference type="NCBI Taxonomy" id="1986146"/>
    <lineage>
        <taxon>Bacteria</taxon>
        <taxon>Pseudomonadati</taxon>
        <taxon>Thermodesulfobacteriota</taxon>
        <taxon>Desulfobulbia</taxon>
        <taxon>Desulfobulbales</taxon>
        <taxon>Desulfobulbaceae</taxon>
        <taxon>Desulfobulbus</taxon>
    </lineage>
</organism>
<proteinExistence type="predicted"/>